<dbReference type="OrthoDB" id="7511388at2"/>
<reference evidence="1 2" key="1">
    <citation type="submission" date="2014-10" db="EMBL/GenBank/DDBJ databases">
        <title>Genome sequence of Novosphingobium malaysiense MUSC 273(T).</title>
        <authorList>
            <person name="Lee L.-H."/>
        </authorList>
    </citation>
    <scope>NUCLEOTIDE SEQUENCE [LARGE SCALE GENOMIC DNA]</scope>
    <source>
        <strain evidence="1 2">MUSC 273</strain>
    </source>
</reference>
<protein>
    <submittedName>
        <fullName evidence="1">Uncharacterized protein</fullName>
    </submittedName>
</protein>
<evidence type="ECO:0000313" key="1">
    <source>
        <dbReference type="EMBL" id="KHK89543.1"/>
    </source>
</evidence>
<dbReference type="STRING" id="1348853.LK12_20825"/>
<dbReference type="Proteomes" id="UP000031057">
    <property type="component" value="Unassembled WGS sequence"/>
</dbReference>
<sequence length="60" mass="6326">MTTQDTRTTYRPVAAVMALVFAASLWLPTLSAPAHARATSPVVQEIVVLAAQGAYVPALM</sequence>
<comment type="caution">
    <text evidence="1">The sequence shown here is derived from an EMBL/GenBank/DDBJ whole genome shotgun (WGS) entry which is preliminary data.</text>
</comment>
<proteinExistence type="predicted"/>
<dbReference type="RefSeq" id="WP_039288539.1">
    <property type="nucleotide sequence ID" value="NZ_JTDI01000007.1"/>
</dbReference>
<gene>
    <name evidence="1" type="ORF">LK12_20825</name>
</gene>
<keyword evidence="2" id="KW-1185">Reference proteome</keyword>
<name>A0A0B1ZJU5_9SPHN</name>
<evidence type="ECO:0000313" key="2">
    <source>
        <dbReference type="Proteomes" id="UP000031057"/>
    </source>
</evidence>
<accession>A0A0B1ZJU5</accession>
<dbReference type="AlphaFoldDB" id="A0A0B1ZJU5"/>
<organism evidence="1 2">
    <name type="scientific">Novosphingobium malaysiense</name>
    <dbReference type="NCBI Taxonomy" id="1348853"/>
    <lineage>
        <taxon>Bacteria</taxon>
        <taxon>Pseudomonadati</taxon>
        <taxon>Pseudomonadota</taxon>
        <taxon>Alphaproteobacteria</taxon>
        <taxon>Sphingomonadales</taxon>
        <taxon>Sphingomonadaceae</taxon>
        <taxon>Novosphingobium</taxon>
    </lineage>
</organism>
<dbReference type="EMBL" id="JTDI01000007">
    <property type="protein sequence ID" value="KHK89543.1"/>
    <property type="molecule type" value="Genomic_DNA"/>
</dbReference>